<dbReference type="Proteomes" id="UP000324800">
    <property type="component" value="Unassembled WGS sequence"/>
</dbReference>
<feature type="non-terminal residue" evidence="2">
    <location>
        <position position="63"/>
    </location>
</feature>
<feature type="region of interest" description="Disordered" evidence="1">
    <location>
        <begin position="1"/>
        <end position="22"/>
    </location>
</feature>
<reference evidence="2 3" key="1">
    <citation type="submission" date="2019-03" db="EMBL/GenBank/DDBJ databases">
        <title>Single cell metagenomics reveals metabolic interactions within the superorganism composed of flagellate Streblomastix strix and complex community of Bacteroidetes bacteria on its surface.</title>
        <authorList>
            <person name="Treitli S.C."/>
            <person name="Kolisko M."/>
            <person name="Husnik F."/>
            <person name="Keeling P."/>
            <person name="Hampl V."/>
        </authorList>
    </citation>
    <scope>NUCLEOTIDE SEQUENCE [LARGE SCALE GENOMIC DNA]</scope>
    <source>
        <strain evidence="2">ST1C</strain>
    </source>
</reference>
<protein>
    <submittedName>
        <fullName evidence="2">Uncharacterized protein</fullName>
    </submittedName>
</protein>
<comment type="caution">
    <text evidence="2">The sequence shown here is derived from an EMBL/GenBank/DDBJ whole genome shotgun (WGS) entry which is preliminary data.</text>
</comment>
<sequence length="63" mass="6926">MMKTFQSESLGKQKKNGEKKLPIREVHGDLGVLNDRDIRGDRGLLVGLGSLGVLGFLGDRDFL</sequence>
<dbReference type="EMBL" id="SNRW01005958">
    <property type="protein sequence ID" value="KAA6384027.1"/>
    <property type="molecule type" value="Genomic_DNA"/>
</dbReference>
<evidence type="ECO:0000313" key="3">
    <source>
        <dbReference type="Proteomes" id="UP000324800"/>
    </source>
</evidence>
<name>A0A5J4VMZ3_9EUKA</name>
<evidence type="ECO:0000313" key="2">
    <source>
        <dbReference type="EMBL" id="KAA6384027.1"/>
    </source>
</evidence>
<dbReference type="AlphaFoldDB" id="A0A5J4VMZ3"/>
<feature type="compositionally biased region" description="Polar residues" evidence="1">
    <location>
        <begin position="1"/>
        <end position="10"/>
    </location>
</feature>
<organism evidence="2 3">
    <name type="scientific">Streblomastix strix</name>
    <dbReference type="NCBI Taxonomy" id="222440"/>
    <lineage>
        <taxon>Eukaryota</taxon>
        <taxon>Metamonada</taxon>
        <taxon>Preaxostyla</taxon>
        <taxon>Oxymonadida</taxon>
        <taxon>Streblomastigidae</taxon>
        <taxon>Streblomastix</taxon>
    </lineage>
</organism>
<proteinExistence type="predicted"/>
<gene>
    <name evidence="2" type="ORF">EZS28_020445</name>
</gene>
<evidence type="ECO:0000256" key="1">
    <source>
        <dbReference type="SAM" id="MobiDB-lite"/>
    </source>
</evidence>
<accession>A0A5J4VMZ3</accession>